<dbReference type="InterPro" id="IPR040260">
    <property type="entry name" value="RFA2-like"/>
</dbReference>
<dbReference type="Proteomes" id="UP000077266">
    <property type="component" value="Unassembled WGS sequence"/>
</dbReference>
<dbReference type="Gene3D" id="2.40.50.140">
    <property type="entry name" value="Nucleic acid-binding proteins"/>
    <property type="match status" value="1"/>
</dbReference>
<evidence type="ECO:0000259" key="7">
    <source>
        <dbReference type="Pfam" id="PF08784"/>
    </source>
</evidence>
<gene>
    <name evidence="8" type="ORF">EXIGLDRAFT_684374</name>
    <name evidence="9" type="ORF">EXIGLDRAFT_729092</name>
</gene>
<feature type="domain" description="Replication protein A C-terminal" evidence="7">
    <location>
        <begin position="177"/>
        <end position="275"/>
    </location>
</feature>
<evidence type="ECO:0000259" key="6">
    <source>
        <dbReference type="Pfam" id="PF01336"/>
    </source>
</evidence>
<comment type="similarity">
    <text evidence="2">Belongs to the replication factor A protein 2 family.</text>
</comment>
<organism evidence="8 10">
    <name type="scientific">Exidia glandulosa HHB12029</name>
    <dbReference type="NCBI Taxonomy" id="1314781"/>
    <lineage>
        <taxon>Eukaryota</taxon>
        <taxon>Fungi</taxon>
        <taxon>Dikarya</taxon>
        <taxon>Basidiomycota</taxon>
        <taxon>Agaricomycotina</taxon>
        <taxon>Agaricomycetes</taxon>
        <taxon>Auriculariales</taxon>
        <taxon>Exidiaceae</taxon>
        <taxon>Exidia</taxon>
    </lineage>
</organism>
<dbReference type="InterPro" id="IPR012340">
    <property type="entry name" value="NA-bd_OB-fold"/>
</dbReference>
<dbReference type="Pfam" id="PF01336">
    <property type="entry name" value="tRNA_anti-codon"/>
    <property type="match status" value="1"/>
</dbReference>
<dbReference type="EMBL" id="KV426296">
    <property type="protein sequence ID" value="KZV82944.1"/>
    <property type="molecule type" value="Genomic_DNA"/>
</dbReference>
<dbReference type="EMBL" id="KV426296">
    <property type="protein sequence ID" value="KZV82952.1"/>
    <property type="molecule type" value="Genomic_DNA"/>
</dbReference>
<dbReference type="PANTHER" id="PTHR13989">
    <property type="entry name" value="REPLICATION PROTEIN A-RELATED"/>
    <property type="match status" value="1"/>
</dbReference>
<dbReference type="AlphaFoldDB" id="A0A165CR60"/>
<dbReference type="InterPro" id="IPR036388">
    <property type="entry name" value="WH-like_DNA-bd_sf"/>
</dbReference>
<dbReference type="GO" id="GO:0006260">
    <property type="term" value="P:DNA replication"/>
    <property type="evidence" value="ECO:0007669"/>
    <property type="project" value="TreeGrafter"/>
</dbReference>
<protein>
    <submittedName>
        <fullName evidence="8">Replication protein A, subunit RPA32</fullName>
    </submittedName>
</protein>
<evidence type="ECO:0000313" key="10">
    <source>
        <dbReference type="Proteomes" id="UP000077266"/>
    </source>
</evidence>
<dbReference type="GO" id="GO:0035861">
    <property type="term" value="C:site of double-strand break"/>
    <property type="evidence" value="ECO:0007669"/>
    <property type="project" value="TreeGrafter"/>
</dbReference>
<dbReference type="FunCoup" id="A0A165CR60">
    <property type="interactions" value="567"/>
</dbReference>
<reference evidence="8 10" key="1">
    <citation type="journal article" date="2016" name="Mol. Biol. Evol.">
        <title>Comparative Genomics of Early-Diverging Mushroom-Forming Fungi Provides Insights into the Origins of Lignocellulose Decay Capabilities.</title>
        <authorList>
            <person name="Nagy L.G."/>
            <person name="Riley R."/>
            <person name="Tritt A."/>
            <person name="Adam C."/>
            <person name="Daum C."/>
            <person name="Floudas D."/>
            <person name="Sun H."/>
            <person name="Yadav J.S."/>
            <person name="Pangilinan J."/>
            <person name="Larsson K.H."/>
            <person name="Matsuura K."/>
            <person name="Barry K."/>
            <person name="Labutti K."/>
            <person name="Kuo R."/>
            <person name="Ohm R.A."/>
            <person name="Bhattacharya S.S."/>
            <person name="Shirouzu T."/>
            <person name="Yoshinaga Y."/>
            <person name="Martin F.M."/>
            <person name="Grigoriev I.V."/>
            <person name="Hibbett D.S."/>
        </authorList>
    </citation>
    <scope>NUCLEOTIDE SEQUENCE [LARGE SCALE GENOMIC DNA]</scope>
    <source>
        <strain evidence="8 10">HHB12029</strain>
    </source>
</reference>
<dbReference type="Gene3D" id="1.10.10.10">
    <property type="entry name" value="Winged helix-like DNA-binding domain superfamily/Winged helix DNA-binding domain"/>
    <property type="match status" value="1"/>
</dbReference>
<feature type="region of interest" description="Disordered" evidence="5">
    <location>
        <begin position="1"/>
        <end position="37"/>
    </location>
</feature>
<evidence type="ECO:0000256" key="1">
    <source>
        <dbReference type="ARBA" id="ARBA00004123"/>
    </source>
</evidence>
<evidence type="ECO:0000256" key="2">
    <source>
        <dbReference type="ARBA" id="ARBA00007815"/>
    </source>
</evidence>
<evidence type="ECO:0000256" key="4">
    <source>
        <dbReference type="ARBA" id="ARBA00023242"/>
    </source>
</evidence>
<evidence type="ECO:0000313" key="8">
    <source>
        <dbReference type="EMBL" id="KZV82944.1"/>
    </source>
</evidence>
<accession>A0A165CR60</accession>
<evidence type="ECO:0000256" key="5">
    <source>
        <dbReference type="SAM" id="MobiDB-lite"/>
    </source>
</evidence>
<dbReference type="SUPFAM" id="SSF46785">
    <property type="entry name" value="Winged helix' DNA-binding domain"/>
    <property type="match status" value="1"/>
</dbReference>
<dbReference type="InterPro" id="IPR036390">
    <property type="entry name" value="WH_DNA-bd_sf"/>
</dbReference>
<keyword evidence="4" id="KW-0539">Nucleus</keyword>
<feature type="domain" description="OB" evidence="6">
    <location>
        <begin position="76"/>
        <end position="148"/>
    </location>
</feature>
<name>A0A165CR60_EXIGL</name>
<feature type="compositionally biased region" description="Low complexity" evidence="5">
    <location>
        <begin position="21"/>
        <end position="35"/>
    </location>
</feature>
<dbReference type="GO" id="GO:0005662">
    <property type="term" value="C:DNA replication factor A complex"/>
    <property type="evidence" value="ECO:0007669"/>
    <property type="project" value="TreeGrafter"/>
</dbReference>
<keyword evidence="10" id="KW-1185">Reference proteome</keyword>
<dbReference type="SUPFAM" id="SSF50249">
    <property type="entry name" value="Nucleic acid-binding proteins"/>
    <property type="match status" value="1"/>
</dbReference>
<dbReference type="InterPro" id="IPR004365">
    <property type="entry name" value="NA-bd_OB_tRNA"/>
</dbReference>
<dbReference type="GO" id="GO:0000724">
    <property type="term" value="P:double-strand break repair via homologous recombination"/>
    <property type="evidence" value="ECO:0007669"/>
    <property type="project" value="TreeGrafter"/>
</dbReference>
<proteinExistence type="inferred from homology"/>
<dbReference type="PANTHER" id="PTHR13989:SF16">
    <property type="entry name" value="REPLICATION PROTEIN A2"/>
    <property type="match status" value="1"/>
</dbReference>
<dbReference type="Pfam" id="PF08784">
    <property type="entry name" value="RPA_C"/>
    <property type="match status" value="1"/>
</dbReference>
<comment type="subcellular location">
    <subcellularLocation>
        <location evidence="1">Nucleus</location>
    </subcellularLocation>
</comment>
<keyword evidence="3" id="KW-0238">DNA-binding</keyword>
<dbReference type="OrthoDB" id="25571at2759"/>
<dbReference type="InterPro" id="IPR014892">
    <property type="entry name" value="RPA_C"/>
</dbReference>
<dbReference type="GO" id="GO:0000781">
    <property type="term" value="C:chromosome, telomeric region"/>
    <property type="evidence" value="ECO:0007669"/>
    <property type="project" value="TreeGrafter"/>
</dbReference>
<dbReference type="STRING" id="1314781.A0A165CR60"/>
<sequence>MSNPNPYYPKSGGSGGGGGFMASQGSQASPGGSAQRVANAPALRPVTIRMLQKADHATGDSDSAFSIDGIPLQNLTLVAEVLRVEPGDTNRRYGIEDSTGEIDARCWLDAASVKGDMAHITDGSTVRIVGTLKVFNNKRSINAAHIRLVTDQHEVYYHKLDVMATILQHRYGLTNNNTGNAAAPMTGSSTAAAYAHAGPSSQVAAISSRFVHLGSPHRLICEFLAGHPSMGNGGADVKTIVNGIKHLSNANSAEIALALDQLMEQGLIYNTADDTTYDLVE</sequence>
<evidence type="ECO:0000313" key="9">
    <source>
        <dbReference type="EMBL" id="KZV82952.1"/>
    </source>
</evidence>
<evidence type="ECO:0000256" key="3">
    <source>
        <dbReference type="ARBA" id="ARBA00023125"/>
    </source>
</evidence>
<dbReference type="GO" id="GO:0003697">
    <property type="term" value="F:single-stranded DNA binding"/>
    <property type="evidence" value="ECO:0007669"/>
    <property type="project" value="TreeGrafter"/>
</dbReference>
<dbReference type="CDD" id="cd04478">
    <property type="entry name" value="RPA2_DBD_D"/>
    <property type="match status" value="1"/>
</dbReference>
<dbReference type="GO" id="GO:0006289">
    <property type="term" value="P:nucleotide-excision repair"/>
    <property type="evidence" value="ECO:0007669"/>
    <property type="project" value="TreeGrafter"/>
</dbReference>